<proteinExistence type="predicted"/>
<keyword evidence="1" id="KW-0067">ATP-binding</keyword>
<keyword evidence="1" id="KW-0378">Hydrolase</keyword>
<evidence type="ECO:0000313" key="2">
    <source>
        <dbReference type="Proteomes" id="UP000762676"/>
    </source>
</evidence>
<reference evidence="1 2" key="1">
    <citation type="journal article" date="2021" name="Elife">
        <title>Chloroplast acquisition without the gene transfer in kleptoplastic sea slugs, Plakobranchus ocellatus.</title>
        <authorList>
            <person name="Maeda T."/>
            <person name="Takahashi S."/>
            <person name="Yoshida T."/>
            <person name="Shimamura S."/>
            <person name="Takaki Y."/>
            <person name="Nagai Y."/>
            <person name="Toyoda A."/>
            <person name="Suzuki Y."/>
            <person name="Arimoto A."/>
            <person name="Ishii H."/>
            <person name="Satoh N."/>
            <person name="Nishiyama T."/>
            <person name="Hasebe M."/>
            <person name="Maruyama T."/>
            <person name="Minagawa J."/>
            <person name="Obokata J."/>
            <person name="Shigenobu S."/>
        </authorList>
    </citation>
    <scope>NUCLEOTIDE SEQUENCE [LARGE SCALE GENOMIC DNA]</scope>
</reference>
<sequence>MAWSVIEPATSRSRVQRANHSATLPLKQYFGLRRQAQMRSIAGKINGTVGLESPDYRCKEASPRGWNPQFRIQGQLYHLIGSLHADGQNPPSFLQIYFLNDDDQVARRKSFFDGLLHPVLLDIQESLKEHHKYAKEIRCAYEFAASQDLQDFSIIIKESARHAGTHPGRYNKPDFKEVAVRMPK</sequence>
<dbReference type="GO" id="GO:0004386">
    <property type="term" value="F:helicase activity"/>
    <property type="evidence" value="ECO:0007669"/>
    <property type="project" value="UniProtKB-KW"/>
</dbReference>
<dbReference type="PANTHER" id="PTHR45786:SF74">
    <property type="entry name" value="ATP-DEPENDENT DNA HELICASE"/>
    <property type="match status" value="1"/>
</dbReference>
<evidence type="ECO:0000313" key="1">
    <source>
        <dbReference type="EMBL" id="GFS22302.1"/>
    </source>
</evidence>
<keyword evidence="2" id="KW-1185">Reference proteome</keyword>
<gene>
    <name evidence="1" type="ORF">ElyMa_003360000</name>
</gene>
<dbReference type="AlphaFoldDB" id="A0AAV4JMV5"/>
<name>A0AAV4JMV5_9GAST</name>
<comment type="caution">
    <text evidence="1">The sequence shown here is derived from an EMBL/GenBank/DDBJ whole genome shotgun (WGS) entry which is preliminary data.</text>
</comment>
<dbReference type="EMBL" id="BMAT01006925">
    <property type="protein sequence ID" value="GFS22302.1"/>
    <property type="molecule type" value="Genomic_DNA"/>
</dbReference>
<keyword evidence="1" id="KW-0547">Nucleotide-binding</keyword>
<dbReference type="Proteomes" id="UP000762676">
    <property type="component" value="Unassembled WGS sequence"/>
</dbReference>
<accession>A0AAV4JMV5</accession>
<dbReference type="PANTHER" id="PTHR45786">
    <property type="entry name" value="DNA BINDING PROTEIN-LIKE"/>
    <property type="match status" value="1"/>
</dbReference>
<keyword evidence="1" id="KW-0347">Helicase</keyword>
<protein>
    <submittedName>
        <fullName evidence="1">DNA helicase</fullName>
    </submittedName>
</protein>
<organism evidence="1 2">
    <name type="scientific">Elysia marginata</name>
    <dbReference type="NCBI Taxonomy" id="1093978"/>
    <lineage>
        <taxon>Eukaryota</taxon>
        <taxon>Metazoa</taxon>
        <taxon>Spiralia</taxon>
        <taxon>Lophotrochozoa</taxon>
        <taxon>Mollusca</taxon>
        <taxon>Gastropoda</taxon>
        <taxon>Heterobranchia</taxon>
        <taxon>Euthyneura</taxon>
        <taxon>Panpulmonata</taxon>
        <taxon>Sacoglossa</taxon>
        <taxon>Placobranchoidea</taxon>
        <taxon>Plakobranchidae</taxon>
        <taxon>Elysia</taxon>
    </lineage>
</organism>